<dbReference type="GeneID" id="107073263"/>
<protein>
    <submittedName>
        <fullName evidence="2">Uncharacterized protein LOC107073263</fullName>
    </submittedName>
</protein>
<reference evidence="2" key="1">
    <citation type="submission" date="2025-08" db="UniProtKB">
        <authorList>
            <consortium name="RefSeq"/>
        </authorList>
    </citation>
    <scope>IDENTIFICATION</scope>
    <source>
        <tissue evidence="2">Whole body</tissue>
    </source>
</reference>
<dbReference type="Proteomes" id="UP000694924">
    <property type="component" value="Unplaced"/>
</dbReference>
<sequence>MIFIIFDFLYMFRISEILQSPKDAMECSLIFCASILFLYLNFSIGQKLLNHSYATYEEFCQIPFYMLSIKTQKLLLLTITRSMKPSSLSIGGIFVSSNEIFASITRKGFSFATMYYSGR</sequence>
<organism evidence="1 2">
    <name type="scientific">Polistes dominula</name>
    <name type="common">European paper wasp</name>
    <name type="synonym">Vespa dominula</name>
    <dbReference type="NCBI Taxonomy" id="743375"/>
    <lineage>
        <taxon>Eukaryota</taxon>
        <taxon>Metazoa</taxon>
        <taxon>Ecdysozoa</taxon>
        <taxon>Arthropoda</taxon>
        <taxon>Hexapoda</taxon>
        <taxon>Insecta</taxon>
        <taxon>Pterygota</taxon>
        <taxon>Neoptera</taxon>
        <taxon>Endopterygota</taxon>
        <taxon>Hymenoptera</taxon>
        <taxon>Apocrita</taxon>
        <taxon>Aculeata</taxon>
        <taxon>Vespoidea</taxon>
        <taxon>Vespidae</taxon>
        <taxon>Polistinae</taxon>
        <taxon>Polistini</taxon>
        <taxon>Polistes</taxon>
    </lineage>
</organism>
<proteinExistence type="predicted"/>
<evidence type="ECO:0000313" key="2">
    <source>
        <dbReference type="RefSeq" id="XP_015189314.1"/>
    </source>
</evidence>
<dbReference type="RefSeq" id="XP_015189314.1">
    <property type="nucleotide sequence ID" value="XM_015333828.1"/>
</dbReference>
<evidence type="ECO:0000313" key="1">
    <source>
        <dbReference type="Proteomes" id="UP000694924"/>
    </source>
</evidence>
<keyword evidence="1" id="KW-1185">Reference proteome</keyword>
<accession>A0ABM1JA26</accession>
<gene>
    <name evidence="2" type="primary">LOC107073263</name>
</gene>
<name>A0ABM1JA26_POLDO</name>